<organism evidence="1 2">
    <name type="scientific">Aequoribacter fuscus</name>
    <dbReference type="NCBI Taxonomy" id="2518989"/>
    <lineage>
        <taxon>Bacteria</taxon>
        <taxon>Pseudomonadati</taxon>
        <taxon>Pseudomonadota</taxon>
        <taxon>Gammaproteobacteria</taxon>
        <taxon>Cellvibrionales</taxon>
        <taxon>Halieaceae</taxon>
        <taxon>Aequoribacter</taxon>
    </lineage>
</organism>
<name>F3L651_9GAMM</name>
<comment type="caution">
    <text evidence="1">The sequence shown here is derived from an EMBL/GenBank/DDBJ whole genome shotgun (WGS) entry which is preliminary data.</text>
</comment>
<gene>
    <name evidence="1" type="ORF">IMCC3088_716</name>
</gene>
<dbReference type="InterPro" id="IPR007411">
    <property type="entry name" value="EpmC"/>
</dbReference>
<dbReference type="OrthoDB" id="5298591at2"/>
<evidence type="ECO:0000313" key="1">
    <source>
        <dbReference type="EMBL" id="EGG28188.1"/>
    </source>
</evidence>
<accession>F3L651</accession>
<evidence type="ECO:0000313" key="2">
    <source>
        <dbReference type="Proteomes" id="UP000005615"/>
    </source>
</evidence>
<proteinExistence type="predicted"/>
<dbReference type="STRING" id="2518989.IMCC3088_716"/>
<reference evidence="1 2" key="1">
    <citation type="journal article" date="2011" name="J. Bacteriol.">
        <title>Genome sequence of strain IMCC3088, a proteorhodopsin-containing marine bacterium belonging to the OM60/NOR5 clade.</title>
        <authorList>
            <person name="Jang Y."/>
            <person name="Oh H.M."/>
            <person name="Kang I."/>
            <person name="Lee K."/>
            <person name="Yang S.J."/>
            <person name="Cho J.C."/>
        </authorList>
    </citation>
    <scope>NUCLEOTIDE SEQUENCE [LARGE SCALE GENOMIC DNA]</scope>
    <source>
        <strain evidence="1 2">IMCC3088</strain>
    </source>
</reference>
<dbReference type="EMBL" id="AEIG01000160">
    <property type="protein sequence ID" value="EGG28188.1"/>
    <property type="molecule type" value="Genomic_DNA"/>
</dbReference>
<dbReference type="eggNOG" id="COG3101">
    <property type="taxonomic scope" value="Bacteria"/>
</dbReference>
<keyword evidence="2" id="KW-1185">Reference proteome</keyword>
<protein>
    <submittedName>
        <fullName evidence="1">Putative transporting ATPase</fullName>
    </submittedName>
</protein>
<dbReference type="AlphaFoldDB" id="F3L651"/>
<dbReference type="RefSeq" id="WP_009577362.1">
    <property type="nucleotide sequence ID" value="NZ_AEIG01000160.1"/>
</dbReference>
<sequence>MIAADIENVFNTGVGHCHDTVLRGGASEPFYQAPKAKDCLATIWYRADYLRSALHELAHWCVAGLARRQQDDYGYWYSPDGRSPEQQRAFFQVEARPQAIERLFCEALAIPFEVSVDNLNGVCADSDIKAFDAEVERLAAQLLEHGLSSRAQNLLDDLRALRIYGPRAVCNAC</sequence>
<dbReference type="Proteomes" id="UP000005615">
    <property type="component" value="Unassembled WGS sequence"/>
</dbReference>
<dbReference type="Pfam" id="PF04315">
    <property type="entry name" value="EpmC"/>
    <property type="match status" value="1"/>
</dbReference>